<dbReference type="Proteomes" id="UP000236664">
    <property type="component" value="Unassembled WGS sequence"/>
</dbReference>
<evidence type="ECO:0000313" key="2">
    <source>
        <dbReference type="Proteomes" id="UP000236664"/>
    </source>
</evidence>
<dbReference type="AlphaFoldDB" id="A0A2K0WAQ6"/>
<dbReference type="OrthoDB" id="10509273at2759"/>
<evidence type="ECO:0000313" key="1">
    <source>
        <dbReference type="EMBL" id="PNP79336.1"/>
    </source>
</evidence>
<organism evidence="1 2">
    <name type="scientific">Gibberella nygamai</name>
    <name type="common">Bean root rot disease fungus</name>
    <name type="synonym">Fusarium nygamai</name>
    <dbReference type="NCBI Taxonomy" id="42673"/>
    <lineage>
        <taxon>Eukaryota</taxon>
        <taxon>Fungi</taxon>
        <taxon>Dikarya</taxon>
        <taxon>Ascomycota</taxon>
        <taxon>Pezizomycotina</taxon>
        <taxon>Sordariomycetes</taxon>
        <taxon>Hypocreomycetidae</taxon>
        <taxon>Hypocreales</taxon>
        <taxon>Nectriaceae</taxon>
        <taxon>Fusarium</taxon>
        <taxon>Fusarium fujikuroi species complex</taxon>
    </lineage>
</organism>
<proteinExistence type="predicted"/>
<keyword evidence="2" id="KW-1185">Reference proteome</keyword>
<reference evidence="1 2" key="1">
    <citation type="submission" date="2017-06" db="EMBL/GenBank/DDBJ databases">
        <title>Genome of Fusarium nygamai isolate CS10214.</title>
        <authorList>
            <person name="Gardiner D.M."/>
            <person name="Obanor F."/>
            <person name="Kazan K."/>
        </authorList>
    </citation>
    <scope>NUCLEOTIDE SEQUENCE [LARGE SCALE GENOMIC DNA]</scope>
    <source>
        <strain evidence="1 2">CS10214</strain>
    </source>
</reference>
<accession>A0A2K0WAQ6</accession>
<dbReference type="EMBL" id="MTQA01000092">
    <property type="protein sequence ID" value="PNP79336.1"/>
    <property type="molecule type" value="Genomic_DNA"/>
</dbReference>
<sequence>MSKSAPGISGTEMKEWNKYMHPAKRDRQWGSAYKAQMNEYG</sequence>
<comment type="caution">
    <text evidence="1">The sequence shown here is derived from an EMBL/GenBank/DDBJ whole genome shotgun (WGS) entry which is preliminary data.</text>
</comment>
<protein>
    <submittedName>
        <fullName evidence="1">Uncharacterized protein</fullName>
    </submittedName>
</protein>
<gene>
    <name evidence="1" type="ORF">FNYG_07412</name>
</gene>
<name>A0A2K0WAQ6_GIBNY</name>